<reference evidence="3 4" key="1">
    <citation type="submission" date="2012-02" db="EMBL/GenBank/DDBJ databases">
        <title>Complete sequence of chromosome of Singulisphaera acidiphila DSM 18658.</title>
        <authorList>
            <consortium name="US DOE Joint Genome Institute (JGI-PGF)"/>
            <person name="Lucas S."/>
            <person name="Copeland A."/>
            <person name="Lapidus A."/>
            <person name="Glavina del Rio T."/>
            <person name="Dalin E."/>
            <person name="Tice H."/>
            <person name="Bruce D."/>
            <person name="Goodwin L."/>
            <person name="Pitluck S."/>
            <person name="Peters L."/>
            <person name="Ovchinnikova G."/>
            <person name="Chertkov O."/>
            <person name="Kyrpides N."/>
            <person name="Mavromatis K."/>
            <person name="Ivanova N."/>
            <person name="Brettin T."/>
            <person name="Detter J.C."/>
            <person name="Han C."/>
            <person name="Larimer F."/>
            <person name="Land M."/>
            <person name="Hauser L."/>
            <person name="Markowitz V."/>
            <person name="Cheng J.-F."/>
            <person name="Hugenholtz P."/>
            <person name="Woyke T."/>
            <person name="Wu D."/>
            <person name="Tindall B."/>
            <person name="Pomrenke H."/>
            <person name="Brambilla E."/>
            <person name="Klenk H.-P."/>
            <person name="Eisen J.A."/>
        </authorList>
    </citation>
    <scope>NUCLEOTIDE SEQUENCE [LARGE SCALE GENOMIC DNA]</scope>
    <source>
        <strain evidence="4">ATCC BAA-1392 / DSM 18658 / VKM B-2454 / MOB10</strain>
    </source>
</reference>
<dbReference type="NCBIfam" id="TIGR04294">
    <property type="entry name" value="pre_pil_HX9DG"/>
    <property type="match status" value="1"/>
</dbReference>
<dbReference type="OrthoDB" id="209819at2"/>
<evidence type="ECO:0000256" key="1">
    <source>
        <dbReference type="SAM" id="Phobius"/>
    </source>
</evidence>
<dbReference type="InterPro" id="IPR027558">
    <property type="entry name" value="Pre_pil_HX9DG_C"/>
</dbReference>
<dbReference type="InterPro" id="IPR045584">
    <property type="entry name" value="Pilin-like"/>
</dbReference>
<dbReference type="AlphaFoldDB" id="L0DI91"/>
<dbReference type="KEGG" id="saci:Sinac_4153"/>
<dbReference type="Proteomes" id="UP000010798">
    <property type="component" value="Chromosome"/>
</dbReference>
<organism evidence="3 4">
    <name type="scientific">Singulisphaera acidiphila (strain ATCC BAA-1392 / DSM 18658 / VKM B-2454 / MOB10)</name>
    <dbReference type="NCBI Taxonomy" id="886293"/>
    <lineage>
        <taxon>Bacteria</taxon>
        <taxon>Pseudomonadati</taxon>
        <taxon>Planctomycetota</taxon>
        <taxon>Planctomycetia</taxon>
        <taxon>Isosphaerales</taxon>
        <taxon>Isosphaeraceae</taxon>
        <taxon>Singulisphaera</taxon>
    </lineage>
</organism>
<evidence type="ECO:0000313" key="4">
    <source>
        <dbReference type="Proteomes" id="UP000010798"/>
    </source>
</evidence>
<keyword evidence="1" id="KW-1133">Transmembrane helix</keyword>
<gene>
    <name evidence="3" type="ordered locus">Sinac_4153</name>
</gene>
<accession>L0DI91</accession>
<dbReference type="NCBIfam" id="TIGR02532">
    <property type="entry name" value="IV_pilin_GFxxxE"/>
    <property type="match status" value="1"/>
</dbReference>
<dbReference type="STRING" id="886293.Sinac_4153"/>
<dbReference type="PANTHER" id="PTHR30093:SF2">
    <property type="entry name" value="TYPE II SECRETION SYSTEM PROTEIN H"/>
    <property type="match status" value="1"/>
</dbReference>
<protein>
    <submittedName>
        <fullName evidence="3">Prepilin-type N-terminal cleavage/methylation domain-containing protein</fullName>
    </submittedName>
</protein>
<sequence length="315" mass="34234">MRSRQLARSIAFTLPELLVAIAIFGILMALLLVGIQSSRSAARRLQCSQRLGQIGVGLAAHQSTYGNFPPRSPGPGGAAGSPFSHQGISWHVFLLPFVEQQSLWDAVEKAYLNDPEPIDLAQHREPMETVLPLYVCPEDTRLNMPHADTEGVKASFTSFVGMTGNFGSPASGLFGRRSGARPADITDGLSNTIAIGERPPPASFSMGWWYTTHRFFNVSVMNDFEMGSSSGLNSWDTSCGGQRINWPGIGDLSMHYFTNGSVSNECDKYHYWSLHQGGANFLFVDGSVRFVRYAAHKQVDDAATIAGGEPISSLD</sequence>
<dbReference type="HOGENOM" id="CLU_041661_0_0_0"/>
<evidence type="ECO:0000313" key="3">
    <source>
        <dbReference type="EMBL" id="AGA28361.1"/>
    </source>
</evidence>
<keyword evidence="4" id="KW-1185">Reference proteome</keyword>
<dbReference type="SUPFAM" id="SSF54523">
    <property type="entry name" value="Pili subunits"/>
    <property type="match status" value="1"/>
</dbReference>
<name>L0DI91_SINAD</name>
<dbReference type="PANTHER" id="PTHR30093">
    <property type="entry name" value="GENERAL SECRETION PATHWAY PROTEIN G"/>
    <property type="match status" value="1"/>
</dbReference>
<keyword evidence="1" id="KW-0812">Transmembrane</keyword>
<dbReference type="Pfam" id="PF07963">
    <property type="entry name" value="N_methyl"/>
    <property type="match status" value="1"/>
</dbReference>
<keyword evidence="1" id="KW-0472">Membrane</keyword>
<dbReference type="RefSeq" id="WP_015247490.1">
    <property type="nucleotide sequence ID" value="NC_019892.1"/>
</dbReference>
<dbReference type="eggNOG" id="COG2165">
    <property type="taxonomic scope" value="Bacteria"/>
</dbReference>
<dbReference type="Pfam" id="PF07596">
    <property type="entry name" value="SBP_bac_10"/>
    <property type="match status" value="1"/>
</dbReference>
<proteinExistence type="predicted"/>
<dbReference type="InterPro" id="IPR012902">
    <property type="entry name" value="N_methyl_site"/>
</dbReference>
<evidence type="ECO:0000259" key="2">
    <source>
        <dbReference type="Pfam" id="PF07596"/>
    </source>
</evidence>
<dbReference type="InterPro" id="IPR011453">
    <property type="entry name" value="DUF1559"/>
</dbReference>
<dbReference type="Gene3D" id="3.30.700.10">
    <property type="entry name" value="Glycoprotein, Type 4 Pilin"/>
    <property type="match status" value="1"/>
</dbReference>
<dbReference type="EMBL" id="CP003364">
    <property type="protein sequence ID" value="AGA28361.1"/>
    <property type="molecule type" value="Genomic_DNA"/>
</dbReference>
<feature type="transmembrane region" description="Helical" evidence="1">
    <location>
        <begin position="12"/>
        <end position="35"/>
    </location>
</feature>
<feature type="domain" description="DUF1559" evidence="2">
    <location>
        <begin position="36"/>
        <end position="293"/>
    </location>
</feature>